<keyword evidence="1" id="KW-0812">Transmembrane</keyword>
<protein>
    <submittedName>
        <fullName evidence="2">V-type ATP synthase subunit I</fullName>
        <ecNumber evidence="2">3.6.3.14</ecNumber>
    </submittedName>
</protein>
<feature type="transmembrane region" description="Helical" evidence="1">
    <location>
        <begin position="91"/>
        <end position="111"/>
    </location>
</feature>
<reference evidence="2" key="1">
    <citation type="submission" date="2018-06" db="EMBL/GenBank/DDBJ databases">
        <authorList>
            <person name="Zhirakovskaya E."/>
        </authorList>
    </citation>
    <scope>NUCLEOTIDE SEQUENCE</scope>
</reference>
<accession>A0A3B0U6L5</accession>
<dbReference type="GO" id="GO:0016787">
    <property type="term" value="F:hydrolase activity"/>
    <property type="evidence" value="ECO:0007669"/>
    <property type="project" value="UniProtKB-KW"/>
</dbReference>
<dbReference type="EC" id="3.6.3.14" evidence="2"/>
<dbReference type="AlphaFoldDB" id="A0A3B0U6L5"/>
<proteinExistence type="predicted"/>
<name>A0A3B0U6L5_9ZZZZ</name>
<gene>
    <name evidence="2" type="ORF">MNBD_BACTEROID05-540</name>
</gene>
<keyword evidence="2" id="KW-0378">Hydrolase</keyword>
<organism evidence="2">
    <name type="scientific">hydrothermal vent metagenome</name>
    <dbReference type="NCBI Taxonomy" id="652676"/>
    <lineage>
        <taxon>unclassified sequences</taxon>
        <taxon>metagenomes</taxon>
        <taxon>ecological metagenomes</taxon>
    </lineage>
</organism>
<evidence type="ECO:0000313" key="2">
    <source>
        <dbReference type="EMBL" id="VAW15076.1"/>
    </source>
</evidence>
<sequence>FMAGVFYAQKKFGKSMQDQTVFYLGYILTGFTCLWGIATGTYFGQAWLPSTVKAVVPWLNVTENIQWLCFAVALAHLSLARAWAAKIKFPSITFLSEIGWLMIVWGMYFLANMFVLKKAVPPITNWLFIVGIALAFFFMFPPKEFLKKIGQEVIPFVLGIIGAGTDIVSYIRLFAVGLATVAVADAANAMPADLPGVGYGFMIFLHLLNLVLAAMAILVHAIRLNVLEFSGHLGLEWAGFGFKPFKKK</sequence>
<keyword evidence="1" id="KW-1133">Transmembrane helix</keyword>
<feature type="transmembrane region" description="Helical" evidence="1">
    <location>
        <begin position="65"/>
        <end position="84"/>
    </location>
</feature>
<evidence type="ECO:0000256" key="1">
    <source>
        <dbReference type="SAM" id="Phobius"/>
    </source>
</evidence>
<keyword evidence="1" id="KW-0472">Membrane</keyword>
<dbReference type="EMBL" id="UOEN01000250">
    <property type="protein sequence ID" value="VAW15076.1"/>
    <property type="molecule type" value="Genomic_DNA"/>
</dbReference>
<feature type="transmembrane region" description="Helical" evidence="1">
    <location>
        <begin position="199"/>
        <end position="222"/>
    </location>
</feature>
<feature type="non-terminal residue" evidence="2">
    <location>
        <position position="1"/>
    </location>
</feature>
<feature type="transmembrane region" description="Helical" evidence="1">
    <location>
        <begin position="123"/>
        <end position="141"/>
    </location>
</feature>
<feature type="transmembrane region" description="Helical" evidence="1">
    <location>
        <begin position="21"/>
        <end position="45"/>
    </location>
</feature>
<feature type="transmembrane region" description="Helical" evidence="1">
    <location>
        <begin position="153"/>
        <end position="179"/>
    </location>
</feature>